<keyword evidence="4" id="KW-0479">Metal-binding</keyword>
<dbReference type="InterPro" id="IPR000028">
    <property type="entry name" value="Chloroperoxidase"/>
</dbReference>
<evidence type="ECO:0000256" key="8">
    <source>
        <dbReference type="SAM" id="SignalP"/>
    </source>
</evidence>
<evidence type="ECO:0000256" key="5">
    <source>
        <dbReference type="ARBA" id="ARBA00023002"/>
    </source>
</evidence>
<feature type="domain" description="Heme haloperoxidase family profile" evidence="9">
    <location>
        <begin position="26"/>
        <end position="236"/>
    </location>
</feature>
<evidence type="ECO:0000313" key="11">
    <source>
        <dbReference type="Proteomes" id="UP000024376"/>
    </source>
</evidence>
<keyword evidence="6" id="KW-0408">Iron</keyword>
<dbReference type="InterPro" id="IPR036851">
    <property type="entry name" value="Chloroperoxidase-like_sf"/>
</dbReference>
<evidence type="ECO:0000313" key="10">
    <source>
        <dbReference type="EMBL" id="ETR99624.1"/>
    </source>
</evidence>
<name>A0A024S2M7_HYPJR</name>
<dbReference type="PANTHER" id="PTHR33577">
    <property type="entry name" value="STERIGMATOCYSTIN BIOSYNTHESIS PEROXIDASE STCC-RELATED"/>
    <property type="match status" value="1"/>
</dbReference>
<comment type="cofactor">
    <cofactor evidence="1">
        <name>heme b</name>
        <dbReference type="ChEBI" id="CHEBI:60344"/>
    </cofactor>
</comment>
<evidence type="ECO:0000256" key="6">
    <source>
        <dbReference type="ARBA" id="ARBA00023004"/>
    </source>
</evidence>
<dbReference type="GO" id="GO:0046872">
    <property type="term" value="F:metal ion binding"/>
    <property type="evidence" value="ECO:0007669"/>
    <property type="project" value="UniProtKB-KW"/>
</dbReference>
<evidence type="ECO:0000256" key="1">
    <source>
        <dbReference type="ARBA" id="ARBA00001970"/>
    </source>
</evidence>
<keyword evidence="2 10" id="KW-0575">Peroxidase</keyword>
<evidence type="ECO:0000256" key="2">
    <source>
        <dbReference type="ARBA" id="ARBA00022559"/>
    </source>
</evidence>
<sequence length="260" mass="28936">MLLLGSLLSFTALATAACAARFPKPQIKPWVPPGPDDSRGPCPMINTLANHGYLPHHGRNITASMIEHAFTSFLNVEAGFADAARDFAKAFGHDVFDLVDLNTPGIIQHITSLTRDDYTPEQPQLKADPLRIESLLADSDTPFLTVDSIAKTRLRLLQESEPRVLPDNQVTFTLFEAAMTLTMMADHSPDADHDPPPSAYQGPKDRIRMWFEEERFPTEFGWRPSKRTIKLADMSPAIDAIVKSMEKQDQNGKVALKFHS</sequence>
<feature type="chain" id="PRO_5001533540" evidence="8">
    <location>
        <begin position="20"/>
        <end position="260"/>
    </location>
</feature>
<gene>
    <name evidence="10" type="ORF">M419DRAFT_102293</name>
</gene>
<dbReference type="HOGENOM" id="CLU_050230_4_0_1"/>
<dbReference type="KEGG" id="trr:M419DRAFT_102293"/>
<evidence type="ECO:0000256" key="4">
    <source>
        <dbReference type="ARBA" id="ARBA00022723"/>
    </source>
</evidence>
<dbReference type="PANTHER" id="PTHR33577:SF9">
    <property type="entry name" value="PEROXIDASE STCC"/>
    <property type="match status" value="1"/>
</dbReference>
<keyword evidence="3" id="KW-0349">Heme</keyword>
<reference evidence="11" key="1">
    <citation type="journal article" date="2013" name="Ind. Biotechnol.">
        <title>Comparative genomics analysis of Trichoderma reesei strains.</title>
        <authorList>
            <person name="Koike H."/>
            <person name="Aerts A."/>
            <person name="LaButti K."/>
            <person name="Grigoriev I.V."/>
            <person name="Baker S.E."/>
        </authorList>
    </citation>
    <scope>NUCLEOTIDE SEQUENCE [LARGE SCALE GENOMIC DNA]</scope>
    <source>
        <strain evidence="11">ATCC 56765 / BCRC 32924 / NRRL 11460 / Rut C-30</strain>
    </source>
</reference>
<dbReference type="Gene3D" id="1.10.489.10">
    <property type="entry name" value="Chloroperoxidase-like"/>
    <property type="match status" value="1"/>
</dbReference>
<keyword evidence="8" id="KW-0732">Signal</keyword>
<dbReference type="OrthoDB" id="407298at2759"/>
<proteinExistence type="inferred from homology"/>
<dbReference type="EMBL" id="KI911156">
    <property type="protein sequence ID" value="ETR99624.1"/>
    <property type="molecule type" value="Genomic_DNA"/>
</dbReference>
<evidence type="ECO:0000256" key="3">
    <source>
        <dbReference type="ARBA" id="ARBA00022617"/>
    </source>
</evidence>
<comment type="similarity">
    <text evidence="7">Belongs to the chloroperoxidase family.</text>
</comment>
<dbReference type="AlphaFoldDB" id="A0A024S2M7"/>
<accession>A0A024S2M7</accession>
<protein>
    <submittedName>
        <fullName evidence="10">Cloroperoxidase</fullName>
    </submittedName>
</protein>
<evidence type="ECO:0000259" key="9">
    <source>
        <dbReference type="PROSITE" id="PS51405"/>
    </source>
</evidence>
<dbReference type="SUPFAM" id="SSF47571">
    <property type="entry name" value="Cloroperoxidase"/>
    <property type="match status" value="1"/>
</dbReference>
<evidence type="ECO:0000256" key="7">
    <source>
        <dbReference type="ARBA" id="ARBA00025795"/>
    </source>
</evidence>
<dbReference type="GO" id="GO:0004601">
    <property type="term" value="F:peroxidase activity"/>
    <property type="evidence" value="ECO:0007669"/>
    <property type="project" value="UniProtKB-KW"/>
</dbReference>
<organism evidence="10 11">
    <name type="scientific">Hypocrea jecorina (strain ATCC 56765 / BCRC 32924 / NRRL 11460 / Rut C-30)</name>
    <name type="common">Trichoderma reesei</name>
    <dbReference type="NCBI Taxonomy" id="1344414"/>
    <lineage>
        <taxon>Eukaryota</taxon>
        <taxon>Fungi</taxon>
        <taxon>Dikarya</taxon>
        <taxon>Ascomycota</taxon>
        <taxon>Pezizomycotina</taxon>
        <taxon>Sordariomycetes</taxon>
        <taxon>Hypocreomycetidae</taxon>
        <taxon>Hypocreales</taxon>
        <taxon>Hypocreaceae</taxon>
        <taxon>Trichoderma</taxon>
    </lineage>
</organism>
<dbReference type="Proteomes" id="UP000024376">
    <property type="component" value="Unassembled WGS sequence"/>
</dbReference>
<dbReference type="Pfam" id="PF01328">
    <property type="entry name" value="Peroxidase_2"/>
    <property type="match status" value="1"/>
</dbReference>
<feature type="signal peptide" evidence="8">
    <location>
        <begin position="1"/>
        <end position="19"/>
    </location>
</feature>
<dbReference type="PROSITE" id="PS51405">
    <property type="entry name" value="HEME_HALOPEROXIDASE"/>
    <property type="match status" value="1"/>
</dbReference>
<keyword evidence="5" id="KW-0560">Oxidoreductase</keyword>